<evidence type="ECO:0000313" key="9">
    <source>
        <dbReference type="Proteomes" id="UP000002866"/>
    </source>
</evidence>
<keyword evidence="9" id="KW-1185">Reference proteome</keyword>
<dbReference type="GO" id="GO:0005524">
    <property type="term" value="F:ATP binding"/>
    <property type="evidence" value="ECO:0007669"/>
    <property type="project" value="UniProtKB-KW"/>
</dbReference>
<evidence type="ECO:0000256" key="5">
    <source>
        <dbReference type="RuleBase" id="RU003833"/>
    </source>
</evidence>
<protein>
    <recommendedName>
        <fullName evidence="10">Golgi apyrase</fullName>
    </recommendedName>
</protein>
<dbReference type="Gene3D" id="3.30.420.40">
    <property type="match status" value="1"/>
</dbReference>
<dbReference type="CDD" id="cd24039">
    <property type="entry name" value="ASKHA_NBD_YND1-like"/>
    <property type="match status" value="1"/>
</dbReference>
<feature type="transmembrane region" description="Helical" evidence="7">
    <location>
        <begin position="498"/>
        <end position="517"/>
    </location>
</feature>
<feature type="active site" description="Proton acceptor" evidence="3">
    <location>
        <position position="154"/>
    </location>
</feature>
<feature type="region of interest" description="Disordered" evidence="6">
    <location>
        <begin position="618"/>
        <end position="664"/>
    </location>
</feature>
<keyword evidence="4" id="KW-0067">ATP-binding</keyword>
<dbReference type="GeneID" id="14493234"/>
<evidence type="ECO:0000256" key="6">
    <source>
        <dbReference type="SAM" id="MobiDB-lite"/>
    </source>
</evidence>
<dbReference type="OrthoDB" id="6372431at2759"/>
<dbReference type="RefSeq" id="XP_004177425.1">
    <property type="nucleotide sequence ID" value="XM_004177377.1"/>
</dbReference>
<comment type="similarity">
    <text evidence="1 5">Belongs to the GDA1/CD39 NTPase family.</text>
</comment>
<dbReference type="GO" id="GO:0004382">
    <property type="term" value="F:GDP phosphatase activity"/>
    <property type="evidence" value="ECO:0007669"/>
    <property type="project" value="TreeGrafter"/>
</dbReference>
<proteinExistence type="inferred from homology"/>
<keyword evidence="4" id="KW-0547">Nucleotide-binding</keyword>
<dbReference type="Pfam" id="PF01150">
    <property type="entry name" value="GDA1_CD39"/>
    <property type="match status" value="1"/>
</dbReference>
<evidence type="ECO:0008006" key="10">
    <source>
        <dbReference type="Google" id="ProtNLM"/>
    </source>
</evidence>
<evidence type="ECO:0000256" key="2">
    <source>
        <dbReference type="ARBA" id="ARBA00022801"/>
    </source>
</evidence>
<evidence type="ECO:0000256" key="7">
    <source>
        <dbReference type="SAM" id="Phobius"/>
    </source>
</evidence>
<dbReference type="GO" id="GO:0006256">
    <property type="term" value="P:UDP catabolic process"/>
    <property type="evidence" value="ECO:0007669"/>
    <property type="project" value="TreeGrafter"/>
</dbReference>
<dbReference type="GO" id="GO:0046036">
    <property type="term" value="P:CTP metabolic process"/>
    <property type="evidence" value="ECO:0007669"/>
    <property type="project" value="TreeGrafter"/>
</dbReference>
<feature type="compositionally biased region" description="Polar residues" evidence="6">
    <location>
        <begin position="647"/>
        <end position="664"/>
    </location>
</feature>
<organism evidence="8 9">
    <name type="scientific">Henningerozyma blattae (strain ATCC 34711 / CBS 6284 / DSM 70876 / NBRC 10599 / NRRL Y-10934 / UCD 77-7)</name>
    <name type="common">Yeast</name>
    <name type="synonym">Tetrapisispora blattae</name>
    <dbReference type="NCBI Taxonomy" id="1071380"/>
    <lineage>
        <taxon>Eukaryota</taxon>
        <taxon>Fungi</taxon>
        <taxon>Dikarya</taxon>
        <taxon>Ascomycota</taxon>
        <taxon>Saccharomycotina</taxon>
        <taxon>Saccharomycetes</taxon>
        <taxon>Saccharomycetales</taxon>
        <taxon>Saccharomycetaceae</taxon>
        <taxon>Henningerozyma</taxon>
    </lineage>
</organism>
<dbReference type="AlphaFoldDB" id="I2GUV4"/>
<keyword evidence="7" id="KW-0472">Membrane</keyword>
<evidence type="ECO:0000313" key="8">
    <source>
        <dbReference type="EMBL" id="CCH57906.1"/>
    </source>
</evidence>
<dbReference type="InParanoid" id="I2GUV4"/>
<gene>
    <name evidence="8" type="primary">TBLA0A01060</name>
    <name evidence="8" type="ORF">TBLA_0A01060</name>
</gene>
<dbReference type="GO" id="GO:0045134">
    <property type="term" value="F:UDP phosphatase activity"/>
    <property type="evidence" value="ECO:0007669"/>
    <property type="project" value="TreeGrafter"/>
</dbReference>
<keyword evidence="2 5" id="KW-0378">Hydrolase</keyword>
<dbReference type="PANTHER" id="PTHR11782">
    <property type="entry name" value="ADENOSINE/GUANOSINE DIPHOSPHATASE"/>
    <property type="match status" value="1"/>
</dbReference>
<evidence type="ECO:0000256" key="4">
    <source>
        <dbReference type="PIRSR" id="PIRSR600407-2"/>
    </source>
</evidence>
<feature type="compositionally biased region" description="Low complexity" evidence="6">
    <location>
        <begin position="623"/>
        <end position="645"/>
    </location>
</feature>
<evidence type="ECO:0000256" key="3">
    <source>
        <dbReference type="PIRSR" id="PIRSR600407-1"/>
    </source>
</evidence>
<dbReference type="PROSITE" id="PS01238">
    <property type="entry name" value="GDA1_CD39_NTPASE"/>
    <property type="match status" value="1"/>
</dbReference>
<dbReference type="STRING" id="1071380.I2GUV4"/>
<dbReference type="EMBL" id="HE806316">
    <property type="protein sequence ID" value="CCH57906.1"/>
    <property type="molecule type" value="Genomic_DNA"/>
</dbReference>
<dbReference type="Gene3D" id="3.30.420.150">
    <property type="entry name" value="Exopolyphosphatase. Domain 2"/>
    <property type="match status" value="1"/>
</dbReference>
<reference evidence="8 9" key="1">
    <citation type="journal article" date="2011" name="Proc. Natl. Acad. Sci. U.S.A.">
        <title>Evolutionary erosion of yeast sex chromosomes by mating-type switching accidents.</title>
        <authorList>
            <person name="Gordon J.L."/>
            <person name="Armisen D."/>
            <person name="Proux-Wera E."/>
            <person name="Oheigeartaigh S.S."/>
            <person name="Byrne K.P."/>
            <person name="Wolfe K.H."/>
        </authorList>
    </citation>
    <scope>NUCLEOTIDE SEQUENCE [LARGE SCALE GENOMIC DNA]</scope>
    <source>
        <strain evidence="9">ATCC 34711 / CBS 6284 / DSM 70876 / NBRC 10599 / NRRL Y-10934 / UCD 77-7</strain>
    </source>
</reference>
<dbReference type="GO" id="GO:0000139">
    <property type="term" value="C:Golgi membrane"/>
    <property type="evidence" value="ECO:0007669"/>
    <property type="project" value="EnsemblFungi"/>
</dbReference>
<feature type="binding site" evidence="4">
    <location>
        <begin position="189"/>
        <end position="193"/>
    </location>
    <ligand>
        <name>ATP</name>
        <dbReference type="ChEBI" id="CHEBI:30616"/>
    </ligand>
</feature>
<dbReference type="GO" id="GO:0017111">
    <property type="term" value="F:ribonucleoside triphosphate phosphatase activity"/>
    <property type="evidence" value="ECO:0007669"/>
    <property type="project" value="EnsemblFungi"/>
</dbReference>
<keyword evidence="7" id="KW-0812">Transmembrane</keyword>
<keyword evidence="7" id="KW-1133">Transmembrane helix</keyword>
<evidence type="ECO:0000256" key="1">
    <source>
        <dbReference type="ARBA" id="ARBA00009283"/>
    </source>
</evidence>
<dbReference type="FunCoup" id="I2GUV4">
    <property type="interactions" value="255"/>
</dbReference>
<name>I2GUV4_HENB6</name>
<dbReference type="HOGENOM" id="CLU_010246_3_3_1"/>
<dbReference type="eggNOG" id="KOG1386">
    <property type="taxonomic scope" value="Eukaryota"/>
</dbReference>
<dbReference type="Proteomes" id="UP000002866">
    <property type="component" value="Chromosome 1"/>
</dbReference>
<accession>I2GUV4</accession>
<dbReference type="OMA" id="HESIGFM"/>
<dbReference type="KEGG" id="tbl:TBLA_0A01060"/>
<sequence length="664" mass="74982">MSNTDEIDDCYGIVIDAGSSGSRIHIYKWKDPSSFDQSSKGKEEQDLLHSVPQIYQEKDWTYKVTPGLSSYEYNTKKSFSEHINPLLTFAKDIIPASKIKNTPVFIQATAGMRLLPEKKREQILENICTGLTQGSDFLIRDCASQIQVIDGETEGLYGWITLNYLSGMFNKYNSTNKSHFTLGFLDMGGASTQIAFAPSDQKEVSKHSEDIATVYLKSINGDLQEWNVFVSTWLGFGANQARNRYFAQLINVLPENTNKYDDDDFETRILSDPCMPKGSTTIYNFKEHDFTIEGSGDYEKCTKMIYPLLLTNMPCIDEPCLFNGVHAPQIDFKNDKLVGTSEFWYTANDIFKLGGTYNFKEYNQKVKEFCNTDWETIKRNGEQGLYNNIPESFLIASCFKANWILNVLHEGFSLPRIDAESSSENSEFPLFKSAANVNGIELSWTLGRILLYASGSILVGNDSGKVGIEPSSIRVLNEGKKFLSGYISRTTMHNSHSYFFKIIAIIFLLLVMLLTLFRKSQSFKGLSHSSLNKVDSFVTNHRLYYPSFATIHQFISKVKMRIARNRYTKLDDRMVMLEEGIISNDLEEGDSGTLRMKSKSMFELGPNRNIETARYNTGGANFSRTTVSTRSGPPSSSSSHTNRVSQPMFSMTDFSELSKPSGSR</sequence>
<dbReference type="PANTHER" id="PTHR11782:SF121">
    <property type="entry name" value="NUCLEOSIDE-DIPHOSPHATASE MIG-23"/>
    <property type="match status" value="1"/>
</dbReference>
<dbReference type="InterPro" id="IPR000407">
    <property type="entry name" value="GDA1_CD39_NTPase"/>
</dbReference>